<accession>A0A645IV15</accession>
<organism evidence="1">
    <name type="scientific">bioreactor metagenome</name>
    <dbReference type="NCBI Taxonomy" id="1076179"/>
    <lineage>
        <taxon>unclassified sequences</taxon>
        <taxon>metagenomes</taxon>
        <taxon>ecological metagenomes</taxon>
    </lineage>
</organism>
<sequence>MIFELLKRNVPGVLQKLVEVQTVFAVEVAFQGRQKIRPVRKQLAVPIHQPHADEILYKVVTPIMGRY</sequence>
<dbReference type="EMBL" id="VSSQ01122316">
    <property type="protein sequence ID" value="MPN54259.1"/>
    <property type="molecule type" value="Genomic_DNA"/>
</dbReference>
<proteinExistence type="predicted"/>
<gene>
    <name evidence="1" type="ORF">SDC9_201929</name>
</gene>
<name>A0A645IV15_9ZZZZ</name>
<dbReference type="AlphaFoldDB" id="A0A645IV15"/>
<comment type="caution">
    <text evidence="1">The sequence shown here is derived from an EMBL/GenBank/DDBJ whole genome shotgun (WGS) entry which is preliminary data.</text>
</comment>
<protein>
    <submittedName>
        <fullName evidence="1">Uncharacterized protein</fullName>
    </submittedName>
</protein>
<reference evidence="1" key="1">
    <citation type="submission" date="2019-08" db="EMBL/GenBank/DDBJ databases">
        <authorList>
            <person name="Kucharzyk K."/>
            <person name="Murdoch R.W."/>
            <person name="Higgins S."/>
            <person name="Loffler F."/>
        </authorList>
    </citation>
    <scope>NUCLEOTIDE SEQUENCE</scope>
</reference>
<evidence type="ECO:0000313" key="1">
    <source>
        <dbReference type="EMBL" id="MPN54259.1"/>
    </source>
</evidence>